<dbReference type="Gene3D" id="3.40.50.720">
    <property type="entry name" value="NAD(P)-binding Rossmann-like Domain"/>
    <property type="match status" value="1"/>
</dbReference>
<name>A0A9N8EQK6_9STRA</name>
<proteinExistence type="predicted"/>
<reference evidence="2" key="1">
    <citation type="submission" date="2020-06" db="EMBL/GenBank/DDBJ databases">
        <authorList>
            <consortium name="Plant Systems Biology data submission"/>
        </authorList>
    </citation>
    <scope>NUCLEOTIDE SEQUENCE</scope>
    <source>
        <strain evidence="2">D6</strain>
    </source>
</reference>
<dbReference type="InterPro" id="IPR036291">
    <property type="entry name" value="NAD(P)-bd_dom_sf"/>
</dbReference>
<comment type="caution">
    <text evidence="2">The sequence shown here is derived from an EMBL/GenBank/DDBJ whole genome shotgun (WGS) entry which is preliminary data.</text>
</comment>
<dbReference type="AlphaFoldDB" id="A0A9N8EQK6"/>
<dbReference type="SUPFAM" id="SSF51735">
    <property type="entry name" value="NAD(P)-binding Rossmann-fold domains"/>
    <property type="match status" value="1"/>
</dbReference>
<evidence type="ECO:0000313" key="2">
    <source>
        <dbReference type="EMBL" id="CAB9524973.1"/>
    </source>
</evidence>
<sequence length="310" mass="33982">MDQALLTRRGAPGARNEDSTSTSSSPPIDSAGSDVLLVFGGTGFVGSSVLTAALEQHAAKTTATTSKKLELLVITRTGKAPKWYDKDPSLSRAIHDGQLHFLAGDMRQSSSPDTVARAIVPWTSNAANHFLGVVSCIGCITLWNNDNMVVTNGRANIHAYQICYSLPQHSTTANSSKPKFCVISRDRTNWSQALYANLNMRSFPGYYEGKRVMDDFLAEQHDTRGYAVALQAGCVSGVRHTVPELQGSTLPFWIPLNVCCPYECPLWCCFKVINVEDLGNAVVRFILSKQPSPEIWIKNDDIKSFFQTES</sequence>
<feature type="compositionally biased region" description="Low complexity" evidence="1">
    <location>
        <begin position="19"/>
        <end position="28"/>
    </location>
</feature>
<gene>
    <name evidence="2" type="ORF">SEMRO_1611_G285910.1</name>
</gene>
<feature type="region of interest" description="Disordered" evidence="1">
    <location>
        <begin position="1"/>
        <end position="28"/>
    </location>
</feature>
<evidence type="ECO:0000313" key="3">
    <source>
        <dbReference type="Proteomes" id="UP001153069"/>
    </source>
</evidence>
<evidence type="ECO:0000256" key="1">
    <source>
        <dbReference type="SAM" id="MobiDB-lite"/>
    </source>
</evidence>
<dbReference type="Proteomes" id="UP001153069">
    <property type="component" value="Unassembled WGS sequence"/>
</dbReference>
<dbReference type="EMBL" id="CAICTM010001609">
    <property type="protein sequence ID" value="CAB9524973.1"/>
    <property type="molecule type" value="Genomic_DNA"/>
</dbReference>
<organism evidence="2 3">
    <name type="scientific">Seminavis robusta</name>
    <dbReference type="NCBI Taxonomy" id="568900"/>
    <lineage>
        <taxon>Eukaryota</taxon>
        <taxon>Sar</taxon>
        <taxon>Stramenopiles</taxon>
        <taxon>Ochrophyta</taxon>
        <taxon>Bacillariophyta</taxon>
        <taxon>Bacillariophyceae</taxon>
        <taxon>Bacillariophycidae</taxon>
        <taxon>Naviculales</taxon>
        <taxon>Naviculaceae</taxon>
        <taxon>Seminavis</taxon>
    </lineage>
</organism>
<accession>A0A9N8EQK6</accession>
<protein>
    <submittedName>
        <fullName evidence="2">Uncharacterized protein</fullName>
    </submittedName>
</protein>
<keyword evidence="3" id="KW-1185">Reference proteome</keyword>